<dbReference type="SUPFAM" id="SSF161098">
    <property type="entry name" value="MetI-like"/>
    <property type="match status" value="1"/>
</dbReference>
<feature type="transmembrane region" description="Helical" evidence="7">
    <location>
        <begin position="124"/>
        <end position="147"/>
    </location>
</feature>
<dbReference type="PANTHER" id="PTHR30043:SF1">
    <property type="entry name" value="ABC TRANSPORT SYSTEM PERMEASE PROTEIN P69"/>
    <property type="match status" value="1"/>
</dbReference>
<protein>
    <submittedName>
        <fullName evidence="9">ABC transporter permease subunit</fullName>
    </submittedName>
</protein>
<reference evidence="9" key="1">
    <citation type="submission" date="2022-01" db="EMBL/GenBank/DDBJ databases">
        <title>Paenibacillus spongiae sp. nov., isolated from marine sponge.</title>
        <authorList>
            <person name="Li Z."/>
            <person name="Zhang M."/>
        </authorList>
    </citation>
    <scope>NUCLEOTIDE SEQUENCE</scope>
    <source>
        <strain evidence="9">PHS-Z3</strain>
    </source>
</reference>
<dbReference type="InterPro" id="IPR000515">
    <property type="entry name" value="MetI-like"/>
</dbReference>
<dbReference type="RefSeq" id="WP_258385147.1">
    <property type="nucleotide sequence ID" value="NZ_CP091430.1"/>
</dbReference>
<keyword evidence="2 7" id="KW-0813">Transport</keyword>
<keyword evidence="10" id="KW-1185">Reference proteome</keyword>
<evidence type="ECO:0000256" key="1">
    <source>
        <dbReference type="ARBA" id="ARBA00004651"/>
    </source>
</evidence>
<sequence>MKLDQFFLRKRRRTFFIVLGVLMVAWAASALTEFNLAKGILSFPEAIQWAASNFYPDAKAMSKLPQIMSKLWETLIMSIAAAAVGAVGAVVFAVLGSNTTKVNGFFSTAARFIATLFRNVDVSAWAMVLLFSFGQSGLTGFLALLFASFGFLTRAFMETIDEVSGSSVEALKASGAGYLSIVCRAVLPSGTPQMISWLLYMVETNIRSATLVGILTGTGIGFSFDLYYKSLNYASASLVVLVIVMAVLVIELISNAIRRVIV</sequence>
<dbReference type="Pfam" id="PF00528">
    <property type="entry name" value="BPD_transp_1"/>
    <property type="match status" value="1"/>
</dbReference>
<evidence type="ECO:0000313" key="9">
    <source>
        <dbReference type="EMBL" id="UVI29058.1"/>
    </source>
</evidence>
<evidence type="ECO:0000256" key="6">
    <source>
        <dbReference type="ARBA" id="ARBA00023136"/>
    </source>
</evidence>
<feature type="transmembrane region" description="Helical" evidence="7">
    <location>
        <begin position="234"/>
        <end position="253"/>
    </location>
</feature>
<comment type="subcellular location">
    <subcellularLocation>
        <location evidence="1 7">Cell membrane</location>
        <topology evidence="1 7">Multi-pass membrane protein</topology>
    </subcellularLocation>
</comment>
<proteinExistence type="inferred from homology"/>
<dbReference type="PANTHER" id="PTHR30043">
    <property type="entry name" value="PHOSPHONATES TRANSPORT SYSTEM PERMEASE PROTEIN"/>
    <property type="match status" value="1"/>
</dbReference>
<evidence type="ECO:0000256" key="7">
    <source>
        <dbReference type="RuleBase" id="RU363032"/>
    </source>
</evidence>
<evidence type="ECO:0000259" key="8">
    <source>
        <dbReference type="PROSITE" id="PS50928"/>
    </source>
</evidence>
<feature type="transmembrane region" description="Helical" evidence="7">
    <location>
        <begin position="75"/>
        <end position="95"/>
    </location>
</feature>
<comment type="similarity">
    <text evidence="7">Belongs to the binding-protein-dependent transport system permease family.</text>
</comment>
<evidence type="ECO:0000256" key="2">
    <source>
        <dbReference type="ARBA" id="ARBA00022448"/>
    </source>
</evidence>
<dbReference type="Proteomes" id="UP001057877">
    <property type="component" value="Chromosome"/>
</dbReference>
<accession>A0ABY5S8L0</accession>
<dbReference type="CDD" id="cd06261">
    <property type="entry name" value="TM_PBP2"/>
    <property type="match status" value="1"/>
</dbReference>
<dbReference type="PROSITE" id="PS50928">
    <property type="entry name" value="ABC_TM1"/>
    <property type="match status" value="1"/>
</dbReference>
<evidence type="ECO:0000256" key="4">
    <source>
        <dbReference type="ARBA" id="ARBA00022692"/>
    </source>
</evidence>
<evidence type="ECO:0000256" key="5">
    <source>
        <dbReference type="ARBA" id="ARBA00022989"/>
    </source>
</evidence>
<feature type="domain" description="ABC transmembrane type-1" evidence="8">
    <location>
        <begin position="71"/>
        <end position="254"/>
    </location>
</feature>
<name>A0ABY5S8L0_9BACL</name>
<gene>
    <name evidence="9" type="ORF">L1F29_27035</name>
</gene>
<dbReference type="InterPro" id="IPR035906">
    <property type="entry name" value="MetI-like_sf"/>
</dbReference>
<keyword evidence="3" id="KW-1003">Cell membrane</keyword>
<organism evidence="9 10">
    <name type="scientific">Paenibacillus spongiae</name>
    <dbReference type="NCBI Taxonomy" id="2909671"/>
    <lineage>
        <taxon>Bacteria</taxon>
        <taxon>Bacillati</taxon>
        <taxon>Bacillota</taxon>
        <taxon>Bacilli</taxon>
        <taxon>Bacillales</taxon>
        <taxon>Paenibacillaceae</taxon>
        <taxon>Paenibacillus</taxon>
    </lineage>
</organism>
<keyword evidence="4 7" id="KW-0812">Transmembrane</keyword>
<dbReference type="Gene3D" id="1.10.3720.10">
    <property type="entry name" value="MetI-like"/>
    <property type="match status" value="1"/>
</dbReference>
<dbReference type="EMBL" id="CP091430">
    <property type="protein sequence ID" value="UVI29058.1"/>
    <property type="molecule type" value="Genomic_DNA"/>
</dbReference>
<keyword evidence="5 7" id="KW-1133">Transmembrane helix</keyword>
<keyword evidence="6 7" id="KW-0472">Membrane</keyword>
<evidence type="ECO:0000256" key="3">
    <source>
        <dbReference type="ARBA" id="ARBA00022475"/>
    </source>
</evidence>
<evidence type="ECO:0000313" key="10">
    <source>
        <dbReference type="Proteomes" id="UP001057877"/>
    </source>
</evidence>